<evidence type="ECO:0000313" key="15">
    <source>
        <dbReference type="EMBL" id="RZB41729.1"/>
    </source>
</evidence>
<keyword evidence="2" id="KW-0677">Repeat</keyword>
<dbReference type="PROSITE" id="PS50026">
    <property type="entry name" value="EGF_3"/>
    <property type="match status" value="3"/>
</dbReference>
<dbReference type="InterPro" id="IPR001881">
    <property type="entry name" value="EGF-like_Ca-bd_dom"/>
</dbReference>
<dbReference type="FunFam" id="4.10.400.10:FF:000151">
    <property type="entry name" value="LDL receptor related protein 2"/>
    <property type="match status" value="1"/>
</dbReference>
<dbReference type="SUPFAM" id="SSF48726">
    <property type="entry name" value="Immunoglobulin"/>
    <property type="match status" value="13"/>
</dbReference>
<feature type="domain" description="Laminin IV type A" evidence="14">
    <location>
        <begin position="509"/>
        <end position="700"/>
    </location>
</feature>
<organism evidence="15 16">
    <name type="scientific">Asbolus verrucosus</name>
    <name type="common">Desert ironclad beetle</name>
    <dbReference type="NCBI Taxonomy" id="1661398"/>
    <lineage>
        <taxon>Eukaryota</taxon>
        <taxon>Metazoa</taxon>
        <taxon>Ecdysozoa</taxon>
        <taxon>Arthropoda</taxon>
        <taxon>Hexapoda</taxon>
        <taxon>Insecta</taxon>
        <taxon>Pterygota</taxon>
        <taxon>Neoptera</taxon>
        <taxon>Endopterygota</taxon>
        <taxon>Coleoptera</taxon>
        <taxon>Polyphaga</taxon>
        <taxon>Cucujiformia</taxon>
        <taxon>Tenebrionidae</taxon>
        <taxon>Pimeliinae</taxon>
        <taxon>Asbolus</taxon>
    </lineage>
</organism>
<dbReference type="GO" id="GO:0048731">
    <property type="term" value="P:system development"/>
    <property type="evidence" value="ECO:0007669"/>
    <property type="project" value="UniProtKB-ARBA"/>
</dbReference>
<dbReference type="SUPFAM" id="SSF57196">
    <property type="entry name" value="EGF/Laminin"/>
    <property type="match status" value="1"/>
</dbReference>
<dbReference type="CDD" id="cd00096">
    <property type="entry name" value="Ig"/>
    <property type="match status" value="2"/>
</dbReference>
<evidence type="ECO:0000259" key="11">
    <source>
        <dbReference type="PROSITE" id="PS50025"/>
    </source>
</evidence>
<dbReference type="OrthoDB" id="10055367at2759"/>
<dbReference type="SMART" id="SM00408">
    <property type="entry name" value="IGc2"/>
    <property type="match status" value="13"/>
</dbReference>
<dbReference type="GO" id="GO:0009653">
    <property type="term" value="P:anatomical structure morphogenesis"/>
    <property type="evidence" value="ECO:0007669"/>
    <property type="project" value="UniProtKB-ARBA"/>
</dbReference>
<feature type="domain" description="EGF-like" evidence="12">
    <location>
        <begin position="3057"/>
        <end position="3094"/>
    </location>
</feature>
<dbReference type="Pfam" id="PF07679">
    <property type="entry name" value="I-set"/>
    <property type="match status" value="3"/>
</dbReference>
<evidence type="ECO:0000313" key="16">
    <source>
        <dbReference type="Proteomes" id="UP000292052"/>
    </source>
</evidence>
<feature type="disulfide bond" evidence="9">
    <location>
        <begin position="300"/>
        <end position="318"/>
    </location>
</feature>
<feature type="disulfide bond" evidence="9">
    <location>
        <begin position="261"/>
        <end position="279"/>
    </location>
</feature>
<feature type="domain" description="Laminin IV type A" evidence="14">
    <location>
        <begin position="1226"/>
        <end position="1436"/>
    </location>
</feature>
<dbReference type="CDD" id="cd00055">
    <property type="entry name" value="EGF_Lam"/>
    <property type="match status" value="1"/>
</dbReference>
<evidence type="ECO:0000256" key="2">
    <source>
        <dbReference type="ARBA" id="ARBA00022737"/>
    </source>
</evidence>
<keyword evidence="3 7" id="KW-1015">Disulfide bond</keyword>
<sequence>CRPNQFQCSNGDCIDGNLRCNRRNECSDGSDEYNCPTQRPPFVTEQPPPPRPPTPQPVTCSPGYQPCYSGDRCILRSQLCDGRVDCNDMSDETNCPSTSDGGCTRGQFRCENGPCIGEQLRCDGKVDCPRDSSDELDCPFTGPPRYPGPSDGLNLKTYPNAQEIKENREVVFQCRDEGPLRARVRWTRPNGEPLPPGSRDLNGRLEMPNIKVEHSGTYICEAVGYPPSTPGGQVSVHLQVDRWIPPPTRPPTACGLHEATCSNGDCIPKNLVCDGRYDCPDGSDENRCNPNGCEPNEYRCANKKCILKTWRCDSDDDCGDGSDEENCATNPPGSLCAYHQFACHSNNQCIPRSYHCDLERDCIDGTLPVVSKPPPPMVTLEVGSVFEITCTAVGVPTPEIVWRLNWGHIPSKCRTSSVDGFGTLTCPDIQIEDQGAYSCEVINIKGTVFAVPDTILVVKRDSVVCREGYFNEEARTEADCIKCFCFGQSTKCRSADLFIYQFQPPFDTLRLLGVRVDPVTGVVEIRDEPIYRNAQPQLTAIGRNGVYSQLPPYAEVASNNLVPYFAMPENYHGNQLKSYGGYLRFSVRHYNRGYALPGPTIILTGNGYTLLSQQPHSPQPNRDENIQVRFFAGEWVKRVEGYPETIASREEIMMTLADIDNILIKLQYNDGPLNTTISNIEMDSAAAPNSGLGPASFVEECECPVGYTGTSCERCADGYVRHKNGPWLGQCYRIQPPPQNCPAGTYGDPSRGRPCEICPCPLTNPSNQYDSRELAAWRQMVMSPAIVHRLTSGDVVNNALLVIPEIHLFQEIHAGLLLTATLMVQQPKIREDVVARIMSMDQLVPPVSQIPSTSAEITNSAVSHVSVWVSPDNISTVFTSSRNNFKLIDTENRESPVEEGINLNQNNREIVYSSFANPNVHYWSLPSRYLGNKITSYGGYLRYTLRYVPLPGGQSSRNSAADVELISANQINLLYYAREPVQPTGTPQTFVVPLLEQYWQRSDGQRADREHLLMALADLEAIYIKATYNTNTRETALISVSLDIANEYNTGSSERALAVEQCQCPEGYKGLSCEDCDVGYTRADEGIYLGLCERCNCNGYSNECDPETGACFVSCLTTITAIILPLEKVAKDVFPDMWVIQLMEFRADTLVVRYHVIAIHVDQFLANVIMEYPNVEGNSCDRCRVGTFGLDAANIDGCQVCFCAGVATECTQGNFYYEQIPTDILDAGHGFTLTDELQRQRIDRDFIINPLMNEIGYTFRPSDSNTWYWSLPRKYTGNQIRSYGGQLEFTQRYTQRPQAGYIRNKDVIIIGNGVTIYWYNPQAQSPGVANKVSVILNTNANWQRLDSYQGPRPASREDILTVLANIDSERDSPVIRKVLTLATLPWTQLLSKARLSHNHLQLKLKSVGVLKAIGDPRVNLAHPGITKIPTITELDRWDRAQDAHVLIAKKAVVWDPTTELFVTVYQAMSADIGIGTVGLEITPSQVKAQIGSEVIFTCKYKSMETLKITFLDNGMPVTGTLWESINQSSWYFIVKDCAKHRIQCIIQTVDGTIVGSVTSLVNPEGNVTTTTPGTWQSSTAPPVTMEITIYPPPNIQIYEVGSTVTFNCTARSLVGRRPIRVHWTKDGSALPTHASDDGYGMLVITNLRVSDSGRYVCEAYDGYSIETKDITVTVGPSQPEAPRVAISPSFVDVQVGQLIQIQCAASGNPQPDLRLIRLDGQQLNPAHIFQNGLFRIEHALKSDEGPYQCIAANAAGTDTSNVDIYVRDHEGGSVTVQISPQYHTGRAGENFSLRCQGNREGNIRWSRQNEQLPYNSVEDNGVLTVYSAKYEDSGVYICTITTSSGYTGTATAEVRIEESSQNVYPTAEVSPERITISQGASTELRCEAGGLPVPRIKWTKMNSEIPPHIEQIGSVLYIRNAQVSDRGVYVCVVSNSIGLAQASTIVEVNRVEAPIITIYPQGTLTLVKGNSAMLQCRAEAGIPSPTLTWSRSSGAPLSPNVERMSDGTLRFTDVTENESGEYVCTAENDAGRAQATANIVVQVGPQIWTVPNEYLITKVPDEYVRLECHATGSPAPTVQWHKHDERVLYSAARGDSGAERDVAILEIARFSSRDQGLYICVARNDVGTVEKRIELVLKSYPSRGDIVKIRQESIMKLIPMEIIDTTNVHIHLPLLRNHRSTVTTKDSQHQSALELNYVVKSTIMVVLIAGSREDFDCLFSERDEVFVTWTRTNNASLPSDAFIRGGTLYIDNVQPSAAGEYRCLGSHRRTGQVVFSVTAHLEVISPPRITLIPPRQIVRPGDNAHIECSATGQQPISIRWLPVGRSMPVSVTTNDGLIRFNNIQLSDAGRYRCTATNTAGQADAVADVIVEENIHKPTLTAENRQQQAPIGSSISLRCTTHSSSAASNIRWFRERLPLPENSRINGEYLHIFNVQSQDEGRYYCEISTEGGSSSDYIDLRVTKTNHRIGENVDISCHSTEPGVITTWSKVYGRLADNVHHSGGTLRIFSLRPENAGTYRCEATGSAGLYKKDYNLHIIDQHDVKDEAPLEVKRAPQGSTVILECKTDLEQPVSYFWTKQGSTLPNYVDVYSHSIQLNDITSSDAGIYICTQTKGQRKIETPTVLVVTGIVPHFTQAPTSYITLRTLPDAYLQFNFEVSFKPQNSDGLILYNGNKGNDRSGDFISLSLVNGVPEFRYMLGHAVTVVKADHPVSLNQWHTVKVIRHKKKVTMFVDGASPYVGTAEGKYISLDLSEPLYLGGVPNFNQISPEAGVYTGFVGCISRFKIGYTYHDITKDVIAKHGITTCETCSENRCENQDACGRGRCVDNEHGFDCLCPMGHAGRRCEREITVNEPAFSRNSYVTYPTPKVQRNFKVTLKLKPNDASDGILLYCGETDEGHGDFVSLAIKNRRIEFAYNVGGRPTVIQSAKEVRPGEWYILTASRSSSEGRLIVNGEIKSGSTSRNHKVLNLLTPLYVGGYDKQNVKIHDKVGVNTGFNGCISEIDVVGMNLNVVESVSDSANVEECNALNNEIDNDINDLQYAHENVPSSPQPTPYDSSRTGCTGNPCRNGGNCYPLSPTDYRCSCPEGFSGRNCEEFSPNLCEQYIPCYHSGTCSGNTTYYECSCVLGYTGKNCEQRIQLRNDAHFSGNGYLEFNRSLLDHSRVNEEEVIAFELSTNSSNGLIFWHGQTPNEPGEGQDYISLGIVNGYLEFSYDLGSGPVIIRNIHQRVDDGERHNVILKRKGKHGSIDIGNTFMASGDSSGLSDTLDCLGNIYLGGTPNVELMTASKFTRGFDGCIHGFELQNSNRFDLGTKAISGINVKPCSRIRWIPSSLIFTDSDQFDEIVEPPPVNIIHPKPSSMSHQRPCLDFYHIIYLSFE</sequence>
<reference evidence="15 16" key="1">
    <citation type="submission" date="2017-03" db="EMBL/GenBank/DDBJ databases">
        <title>Genome of the blue death feigning beetle - Asbolus verrucosus.</title>
        <authorList>
            <person name="Rider S.D."/>
        </authorList>
    </citation>
    <scope>NUCLEOTIDE SEQUENCE [LARGE SCALE GENOMIC DNA]</scope>
    <source>
        <strain evidence="15">Butters</strain>
        <tissue evidence="15">Head and leg muscle</tissue>
    </source>
</reference>
<feature type="domain" description="Ig-like" evidence="13">
    <location>
        <begin position="2377"/>
        <end position="2462"/>
    </location>
</feature>
<feature type="domain" description="Laminin G" evidence="11">
    <location>
        <begin position="2850"/>
        <end position="3024"/>
    </location>
</feature>
<feature type="domain" description="EGF-like" evidence="12">
    <location>
        <begin position="3097"/>
        <end position="3134"/>
    </location>
</feature>
<accession>A0A482VD57</accession>
<keyword evidence="5" id="KW-0424">Laminin EGF-like domain</keyword>
<evidence type="ECO:0000256" key="5">
    <source>
        <dbReference type="ARBA" id="ARBA00023292"/>
    </source>
</evidence>
<dbReference type="InterPro" id="IPR000034">
    <property type="entry name" value="Laminin_IV"/>
</dbReference>
<evidence type="ECO:0000259" key="12">
    <source>
        <dbReference type="PROSITE" id="PS50026"/>
    </source>
</evidence>
<dbReference type="SMART" id="SM00181">
    <property type="entry name" value="EGF"/>
    <property type="match status" value="4"/>
</dbReference>
<name>A0A482VD57_ASBVE</name>
<feature type="domain" description="Ig-like" evidence="13">
    <location>
        <begin position="1954"/>
        <end position="2040"/>
    </location>
</feature>
<feature type="disulfide bond" evidence="9">
    <location>
        <begin position="80"/>
        <end position="95"/>
    </location>
</feature>
<feature type="domain" description="Ig-like" evidence="13">
    <location>
        <begin position="1788"/>
        <end position="1855"/>
    </location>
</feature>
<dbReference type="GO" id="GO:0048513">
    <property type="term" value="P:animal organ development"/>
    <property type="evidence" value="ECO:0007669"/>
    <property type="project" value="UniProtKB-ARBA"/>
</dbReference>
<dbReference type="PROSITE" id="PS50068">
    <property type="entry name" value="LDLRA_2"/>
    <property type="match status" value="6"/>
</dbReference>
<keyword evidence="16" id="KW-1185">Reference proteome</keyword>
<keyword evidence="1" id="KW-0732">Signal</keyword>
<keyword evidence="6" id="KW-0393">Immunoglobulin domain</keyword>
<feature type="disulfide bond" evidence="9">
    <location>
        <begin position="312"/>
        <end position="327"/>
    </location>
</feature>
<dbReference type="PROSITE" id="PS01248">
    <property type="entry name" value="EGF_LAM_1"/>
    <property type="match status" value="2"/>
</dbReference>
<dbReference type="PRINTS" id="PR00261">
    <property type="entry name" value="LDLRECEPTOR"/>
</dbReference>
<keyword evidence="4" id="KW-0325">Glycoprotein</keyword>
<dbReference type="SMART" id="SM00192">
    <property type="entry name" value="LDLa"/>
    <property type="match status" value="6"/>
</dbReference>
<feature type="disulfide bond" evidence="9">
    <location>
        <begin position="110"/>
        <end position="128"/>
    </location>
</feature>
<evidence type="ECO:0000256" key="10">
    <source>
        <dbReference type="SAM" id="MobiDB-lite"/>
    </source>
</evidence>
<feature type="domain" description="Ig-like" evidence="13">
    <location>
        <begin position="1682"/>
        <end position="1765"/>
    </location>
</feature>
<dbReference type="Pfam" id="PF13895">
    <property type="entry name" value="Ig_2"/>
    <property type="match status" value="1"/>
</dbReference>
<dbReference type="InterPro" id="IPR002049">
    <property type="entry name" value="LE_dom"/>
</dbReference>
<dbReference type="PROSITE" id="PS01209">
    <property type="entry name" value="LDLRA_1"/>
    <property type="match status" value="3"/>
</dbReference>
<dbReference type="PROSITE" id="PS00022">
    <property type="entry name" value="EGF_1"/>
    <property type="match status" value="3"/>
</dbReference>
<evidence type="ECO:0000256" key="9">
    <source>
        <dbReference type="PROSITE-ProRule" id="PRU00124"/>
    </source>
</evidence>
<feature type="disulfide bond" evidence="9">
    <location>
        <begin position="103"/>
        <end position="115"/>
    </location>
</feature>
<dbReference type="InterPro" id="IPR023415">
    <property type="entry name" value="LDLR_class-A_CS"/>
</dbReference>
<feature type="domain" description="Ig-like" evidence="13">
    <location>
        <begin position="368"/>
        <end position="456"/>
    </location>
</feature>
<evidence type="ECO:0000256" key="4">
    <source>
        <dbReference type="ARBA" id="ARBA00023180"/>
    </source>
</evidence>
<dbReference type="InterPro" id="IPR003599">
    <property type="entry name" value="Ig_sub"/>
</dbReference>
<dbReference type="GO" id="GO:0005509">
    <property type="term" value="F:calcium ion binding"/>
    <property type="evidence" value="ECO:0007669"/>
    <property type="project" value="InterPro"/>
</dbReference>
<dbReference type="PROSITE" id="PS01186">
    <property type="entry name" value="EGF_2"/>
    <property type="match status" value="2"/>
</dbReference>
<dbReference type="CDD" id="cd00110">
    <property type="entry name" value="LamG"/>
    <property type="match status" value="3"/>
</dbReference>
<feature type="disulfide bond" evidence="9">
    <location>
        <begin position="8"/>
        <end position="26"/>
    </location>
</feature>
<dbReference type="InterPro" id="IPR013098">
    <property type="entry name" value="Ig_I-set"/>
</dbReference>
<dbReference type="InterPro" id="IPR003598">
    <property type="entry name" value="Ig_sub2"/>
</dbReference>
<dbReference type="InterPro" id="IPR000152">
    <property type="entry name" value="EGF-type_Asp/Asn_hydroxyl_site"/>
</dbReference>
<feature type="disulfide bond" evidence="7">
    <location>
        <begin position="3124"/>
        <end position="3133"/>
    </location>
</feature>
<dbReference type="InterPro" id="IPR013151">
    <property type="entry name" value="Immunoglobulin_dom"/>
</dbReference>
<dbReference type="Gene3D" id="2.170.300.10">
    <property type="entry name" value="Tie2 ligand-binding domain superfamily"/>
    <property type="match status" value="1"/>
</dbReference>
<feature type="domain" description="EGF-like" evidence="12">
    <location>
        <begin position="2809"/>
        <end position="2845"/>
    </location>
</feature>
<dbReference type="InterPro" id="IPR036055">
    <property type="entry name" value="LDL_receptor-like_sf"/>
</dbReference>
<feature type="domain" description="Laminin IV type A" evidence="14">
    <location>
        <begin position="880"/>
        <end position="1061"/>
    </location>
</feature>
<dbReference type="PROSITE" id="PS50025">
    <property type="entry name" value="LAM_G_DOMAIN"/>
    <property type="match status" value="3"/>
</dbReference>
<dbReference type="EMBL" id="QDEB01111941">
    <property type="protein sequence ID" value="RZB41729.1"/>
    <property type="molecule type" value="Genomic_DNA"/>
</dbReference>
<feature type="non-terminal residue" evidence="15">
    <location>
        <position position="1"/>
    </location>
</feature>
<dbReference type="PROSITE" id="PS00010">
    <property type="entry name" value="ASX_HYDROXYL"/>
    <property type="match status" value="1"/>
</dbReference>
<feature type="compositionally biased region" description="Pro residues" evidence="10">
    <location>
        <begin position="46"/>
        <end position="56"/>
    </location>
</feature>
<dbReference type="Gene3D" id="2.60.120.200">
    <property type="match status" value="3"/>
</dbReference>
<dbReference type="Gene3D" id="2.60.40.10">
    <property type="entry name" value="Immunoglobulins"/>
    <property type="match status" value="13"/>
</dbReference>
<evidence type="ECO:0000256" key="3">
    <source>
        <dbReference type="ARBA" id="ARBA00023157"/>
    </source>
</evidence>
<feature type="disulfide bond" evidence="9">
    <location>
        <begin position="20"/>
        <end position="35"/>
    </location>
</feature>
<feature type="disulfide bond" evidence="9">
    <location>
        <begin position="293"/>
        <end position="305"/>
    </location>
</feature>
<dbReference type="InterPro" id="IPR013320">
    <property type="entry name" value="ConA-like_dom_sf"/>
</dbReference>
<dbReference type="CDD" id="cd00054">
    <property type="entry name" value="EGF_CA"/>
    <property type="match status" value="3"/>
</dbReference>
<evidence type="ECO:0000256" key="6">
    <source>
        <dbReference type="ARBA" id="ARBA00023319"/>
    </source>
</evidence>
<dbReference type="PANTHER" id="PTHR10075:SF100">
    <property type="entry name" value="FASCICLIN-2"/>
    <property type="match status" value="1"/>
</dbReference>
<feature type="domain" description="Ig-like" evidence="13">
    <location>
        <begin position="2045"/>
        <end position="2134"/>
    </location>
</feature>
<dbReference type="SMART" id="SM00281">
    <property type="entry name" value="LamB"/>
    <property type="match status" value="3"/>
</dbReference>
<dbReference type="PROSITE" id="PS51115">
    <property type="entry name" value="LAMININ_IVA"/>
    <property type="match status" value="3"/>
</dbReference>
<dbReference type="SMART" id="SM00409">
    <property type="entry name" value="IG"/>
    <property type="match status" value="14"/>
</dbReference>
<feature type="domain" description="Ig-like" evidence="13">
    <location>
        <begin position="1865"/>
        <end position="1949"/>
    </location>
</feature>
<dbReference type="Gene3D" id="2.10.25.10">
    <property type="entry name" value="Laminin"/>
    <property type="match status" value="3"/>
</dbReference>
<dbReference type="InterPro" id="IPR036179">
    <property type="entry name" value="Ig-like_dom_sf"/>
</dbReference>
<evidence type="ECO:0000259" key="14">
    <source>
        <dbReference type="PROSITE" id="PS51115"/>
    </source>
</evidence>
<dbReference type="Pfam" id="PF13927">
    <property type="entry name" value="Ig_3"/>
    <property type="match status" value="7"/>
</dbReference>
<feature type="domain" description="Ig-like" evidence="13">
    <location>
        <begin position="1581"/>
        <end position="1673"/>
    </location>
</feature>
<dbReference type="CDD" id="cd00112">
    <property type="entry name" value="LDLa"/>
    <property type="match status" value="5"/>
</dbReference>
<feature type="domain" description="Ig-like" evidence="13">
    <location>
        <begin position="143"/>
        <end position="239"/>
    </location>
</feature>
<protein>
    <submittedName>
        <fullName evidence="15">Basement membrane-specific heparan sulfate proteoglycan core protein</fullName>
    </submittedName>
</protein>
<feature type="region of interest" description="Disordered" evidence="10">
    <location>
        <begin position="29"/>
        <end position="57"/>
    </location>
</feature>
<dbReference type="Gene3D" id="4.10.400.10">
    <property type="entry name" value="Low-density Lipoprotein Receptor"/>
    <property type="match status" value="6"/>
</dbReference>
<dbReference type="SMART" id="SM00179">
    <property type="entry name" value="EGF_CA"/>
    <property type="match status" value="3"/>
</dbReference>
<feature type="disulfide bond" evidence="8">
    <location>
        <begin position="3295"/>
        <end position="3322"/>
    </location>
</feature>
<feature type="domain" description="Ig-like" evidence="13">
    <location>
        <begin position="2556"/>
        <end position="2619"/>
    </location>
</feature>
<dbReference type="SUPFAM" id="SSF49899">
    <property type="entry name" value="Concanavalin A-like lectins/glucanases"/>
    <property type="match status" value="3"/>
</dbReference>
<dbReference type="Pfam" id="PF00057">
    <property type="entry name" value="Ldl_recept_a"/>
    <property type="match status" value="6"/>
</dbReference>
<dbReference type="PANTHER" id="PTHR10075">
    <property type="entry name" value="BASIGIN RELATED"/>
    <property type="match status" value="1"/>
</dbReference>
<feature type="disulfide bond" evidence="7">
    <location>
        <begin position="3084"/>
        <end position="3093"/>
    </location>
</feature>
<dbReference type="InterPro" id="IPR001791">
    <property type="entry name" value="Laminin_G"/>
</dbReference>
<feature type="domain" description="Ig-like" evidence="13">
    <location>
        <begin position="2469"/>
        <end position="2536"/>
    </location>
</feature>
<dbReference type="Pfam" id="PF00052">
    <property type="entry name" value="Laminin_B"/>
    <property type="match status" value="3"/>
</dbReference>
<dbReference type="InterPro" id="IPR000742">
    <property type="entry name" value="EGF"/>
</dbReference>
<comment type="caution">
    <text evidence="7">Lacks conserved residue(s) required for the propagation of feature annotation.</text>
</comment>
<feature type="disulfide bond" evidence="9">
    <location>
        <begin position="1"/>
        <end position="13"/>
    </location>
</feature>
<gene>
    <name evidence="15" type="ORF">BDFB_002458</name>
</gene>
<feature type="disulfide bond" evidence="9">
    <location>
        <begin position="273"/>
        <end position="288"/>
    </location>
</feature>
<feature type="domain" description="Laminin G" evidence="11">
    <location>
        <begin position="2630"/>
        <end position="2808"/>
    </location>
</feature>
<feature type="domain" description="Ig-like" evidence="13">
    <location>
        <begin position="2287"/>
        <end position="2371"/>
    </location>
</feature>
<evidence type="ECO:0000256" key="1">
    <source>
        <dbReference type="ARBA" id="ARBA00022729"/>
    </source>
</evidence>
<feature type="disulfide bond" evidence="9">
    <location>
        <begin position="254"/>
        <end position="266"/>
    </location>
</feature>
<dbReference type="InterPro" id="IPR007110">
    <property type="entry name" value="Ig-like_dom"/>
</dbReference>
<dbReference type="Proteomes" id="UP000292052">
    <property type="component" value="Unassembled WGS sequence"/>
</dbReference>
<dbReference type="SMART" id="SM00282">
    <property type="entry name" value="LamG"/>
    <property type="match status" value="3"/>
</dbReference>
<dbReference type="InterPro" id="IPR013783">
    <property type="entry name" value="Ig-like_fold"/>
</dbReference>
<dbReference type="FunFam" id="4.10.400.10:FF:000044">
    <property type="entry name" value="Basement membrane-specific heparan sulfate proteoglycan core protein"/>
    <property type="match status" value="1"/>
</dbReference>
<dbReference type="PROSITE" id="PS50835">
    <property type="entry name" value="IG_LIKE"/>
    <property type="match status" value="13"/>
</dbReference>
<feature type="non-terminal residue" evidence="15">
    <location>
        <position position="3377"/>
    </location>
</feature>
<dbReference type="SUPFAM" id="SSF57424">
    <property type="entry name" value="LDL receptor-like module"/>
    <property type="match status" value="6"/>
</dbReference>
<evidence type="ECO:0000256" key="8">
    <source>
        <dbReference type="PROSITE-ProRule" id="PRU00122"/>
    </source>
</evidence>
<dbReference type="STRING" id="1661398.A0A482VD57"/>
<keyword evidence="7" id="KW-0245">EGF-like domain</keyword>
<dbReference type="Pfam" id="PF00047">
    <property type="entry name" value="ig"/>
    <property type="match status" value="1"/>
</dbReference>
<feature type="domain" description="Laminin G" evidence="11">
    <location>
        <begin position="3140"/>
        <end position="3322"/>
    </location>
</feature>
<dbReference type="Pfam" id="PF00054">
    <property type="entry name" value="Laminin_G_1"/>
    <property type="match status" value="3"/>
</dbReference>
<evidence type="ECO:0000259" key="13">
    <source>
        <dbReference type="PROSITE" id="PS50835"/>
    </source>
</evidence>
<feature type="disulfide bond" evidence="7">
    <location>
        <begin position="2835"/>
        <end position="2844"/>
    </location>
</feature>
<proteinExistence type="predicted"/>
<evidence type="ECO:0000256" key="7">
    <source>
        <dbReference type="PROSITE-ProRule" id="PRU00076"/>
    </source>
</evidence>
<dbReference type="GO" id="GO:0048468">
    <property type="term" value="P:cell development"/>
    <property type="evidence" value="ECO:0007669"/>
    <property type="project" value="UniProtKB-ARBA"/>
</dbReference>
<comment type="caution">
    <text evidence="15">The sequence shown here is derived from an EMBL/GenBank/DDBJ whole genome shotgun (WGS) entry which is preliminary data.</text>
</comment>
<dbReference type="FunFam" id="2.60.40.10:FF:000032">
    <property type="entry name" value="palladin isoform X1"/>
    <property type="match status" value="2"/>
</dbReference>
<dbReference type="InterPro" id="IPR002172">
    <property type="entry name" value="LDrepeatLR_classA_rpt"/>
</dbReference>
<feature type="domain" description="Ig-like" evidence="13">
    <location>
        <begin position="2210"/>
        <end position="2274"/>
    </location>
</feature>